<organism evidence="1">
    <name type="scientific">marine metagenome</name>
    <dbReference type="NCBI Taxonomy" id="408172"/>
    <lineage>
        <taxon>unclassified sequences</taxon>
        <taxon>metagenomes</taxon>
        <taxon>ecological metagenomes</taxon>
    </lineage>
</organism>
<accession>A0A382TLP2</accession>
<reference evidence="1" key="1">
    <citation type="submission" date="2018-05" db="EMBL/GenBank/DDBJ databases">
        <authorList>
            <person name="Lanie J.A."/>
            <person name="Ng W.-L."/>
            <person name="Kazmierczak K.M."/>
            <person name="Andrzejewski T.M."/>
            <person name="Davidsen T.M."/>
            <person name="Wayne K.J."/>
            <person name="Tettelin H."/>
            <person name="Glass J.I."/>
            <person name="Rusch D."/>
            <person name="Podicherti R."/>
            <person name="Tsui H.-C.T."/>
            <person name="Winkler M.E."/>
        </authorList>
    </citation>
    <scope>NUCLEOTIDE SEQUENCE</scope>
</reference>
<protein>
    <submittedName>
        <fullName evidence="1">Uncharacterized protein</fullName>
    </submittedName>
</protein>
<dbReference type="AlphaFoldDB" id="A0A382TLP2"/>
<dbReference type="EMBL" id="UINC01137199">
    <property type="protein sequence ID" value="SVD22397.1"/>
    <property type="molecule type" value="Genomic_DNA"/>
</dbReference>
<name>A0A382TLP2_9ZZZZ</name>
<gene>
    <name evidence="1" type="ORF">METZ01_LOCUS375251</name>
</gene>
<sequence>MNVVNVLVITHLVLTVQAYQMVLHG</sequence>
<evidence type="ECO:0000313" key="1">
    <source>
        <dbReference type="EMBL" id="SVD22397.1"/>
    </source>
</evidence>
<proteinExistence type="predicted"/>